<keyword evidence="8" id="KW-1185">Reference proteome</keyword>
<organism evidence="7 8">
    <name type="scientific">Limnohabitans radicicola</name>
    <dbReference type="NCBI Taxonomy" id="2771427"/>
    <lineage>
        <taxon>Bacteria</taxon>
        <taxon>Pseudomonadati</taxon>
        <taxon>Pseudomonadota</taxon>
        <taxon>Betaproteobacteria</taxon>
        <taxon>Burkholderiales</taxon>
        <taxon>Comamonadaceae</taxon>
        <taxon>Limnohabitans</taxon>
    </lineage>
</organism>
<evidence type="ECO:0000256" key="2">
    <source>
        <dbReference type="ARBA" id="ARBA00022723"/>
    </source>
</evidence>
<feature type="binding site" evidence="5">
    <location>
        <position position="127"/>
    </location>
    <ligand>
        <name>Mg(2+)</name>
        <dbReference type="ChEBI" id="CHEBI:18420"/>
    </ligand>
</feature>
<proteinExistence type="predicted"/>
<comment type="caution">
    <text evidence="7">The sequence shown here is derived from an EMBL/GenBank/DDBJ whole genome shotgun (WGS) entry which is preliminary data.</text>
</comment>
<reference evidence="7" key="1">
    <citation type="submission" date="2020-09" db="EMBL/GenBank/DDBJ databases">
        <title>Genome seq and assembly of Limnohabitants sp.</title>
        <authorList>
            <person name="Chhetri G."/>
        </authorList>
    </citation>
    <scope>NUCLEOTIDE SEQUENCE</scope>
    <source>
        <strain evidence="7">JUR4</strain>
    </source>
</reference>
<feature type="binding site" evidence="4">
    <location>
        <position position="75"/>
    </location>
    <ligand>
        <name>substrate</name>
    </ligand>
</feature>
<name>A0A927FEX8_9BURK</name>
<evidence type="ECO:0000313" key="8">
    <source>
        <dbReference type="Proteomes" id="UP000647424"/>
    </source>
</evidence>
<dbReference type="PANTHER" id="PTHR32308">
    <property type="entry name" value="LYASE BETA SUBUNIT, PUTATIVE (AFU_ORTHOLOGUE AFUA_4G13030)-RELATED"/>
    <property type="match status" value="1"/>
</dbReference>
<accession>A0A927FEX8</accession>
<dbReference type="Gene3D" id="3.20.20.60">
    <property type="entry name" value="Phosphoenolpyruvate-binding domains"/>
    <property type="match status" value="1"/>
</dbReference>
<feature type="domain" description="HpcH/HpaI aldolase/citrate lyase" evidence="6">
    <location>
        <begin position="13"/>
        <end position="222"/>
    </location>
</feature>
<dbReference type="InterPro" id="IPR015813">
    <property type="entry name" value="Pyrv/PenolPyrv_kinase-like_dom"/>
</dbReference>
<evidence type="ECO:0000256" key="3">
    <source>
        <dbReference type="ARBA" id="ARBA00022842"/>
    </source>
</evidence>
<evidence type="ECO:0000256" key="1">
    <source>
        <dbReference type="ARBA" id="ARBA00001946"/>
    </source>
</evidence>
<dbReference type="InterPro" id="IPR040442">
    <property type="entry name" value="Pyrv_kinase-like_dom_sf"/>
</dbReference>
<dbReference type="GO" id="GO:0016829">
    <property type="term" value="F:lyase activity"/>
    <property type="evidence" value="ECO:0007669"/>
    <property type="project" value="UniProtKB-KW"/>
</dbReference>
<evidence type="ECO:0000259" key="6">
    <source>
        <dbReference type="Pfam" id="PF03328"/>
    </source>
</evidence>
<dbReference type="SUPFAM" id="SSF51621">
    <property type="entry name" value="Phosphoenolpyruvate/pyruvate domain"/>
    <property type="match status" value="1"/>
</dbReference>
<keyword evidence="2 5" id="KW-0479">Metal-binding</keyword>
<dbReference type="GO" id="GO:0006107">
    <property type="term" value="P:oxaloacetate metabolic process"/>
    <property type="evidence" value="ECO:0007669"/>
    <property type="project" value="TreeGrafter"/>
</dbReference>
<dbReference type="AlphaFoldDB" id="A0A927FEX8"/>
<dbReference type="InterPro" id="IPR005000">
    <property type="entry name" value="Aldolase/citrate-lyase_domain"/>
</dbReference>
<dbReference type="Proteomes" id="UP000647424">
    <property type="component" value="Unassembled WGS sequence"/>
</dbReference>
<dbReference type="RefSeq" id="WP_191818532.1">
    <property type="nucleotide sequence ID" value="NZ_JACYFT010000001.1"/>
</dbReference>
<keyword evidence="3 5" id="KW-0460">Magnesium</keyword>
<dbReference type="EMBL" id="JACYFT010000001">
    <property type="protein sequence ID" value="MBD8050114.1"/>
    <property type="molecule type" value="Genomic_DNA"/>
</dbReference>
<keyword evidence="7" id="KW-0456">Lyase</keyword>
<evidence type="ECO:0000256" key="5">
    <source>
        <dbReference type="PIRSR" id="PIRSR015582-2"/>
    </source>
</evidence>
<evidence type="ECO:0000256" key="4">
    <source>
        <dbReference type="PIRSR" id="PIRSR015582-1"/>
    </source>
</evidence>
<feature type="binding site" evidence="4">
    <location>
        <position position="127"/>
    </location>
    <ligand>
        <name>substrate</name>
    </ligand>
</feature>
<sequence>MSGPVPSPLSLARSFLFVPGHRPERFAKALACGADAVIVDLEDAVPLDAKAAARDALVAAWPALDAAQRARLLVRINPAGTPWHLADLAAVAHLPGLGAVMLPKAESVQQIGAVWRSTQRPVLPLIESAEGVGQMDATARAQGVLRLGLGHIDLQADLGLSCGPDEAELAPIRVALVVASRRAGLPAPVDGVTAATTDADVLATDAQRSRRFGFGAKLCIHPAQVAGVHQALAPTEAECAWAERVLAAEVQAQGGAFSVDGKMVDPPVWLLARKILQWHER</sequence>
<dbReference type="InterPro" id="IPR011206">
    <property type="entry name" value="Citrate_lyase_beta/mcl1/mcl2"/>
</dbReference>
<dbReference type="GO" id="GO:0000287">
    <property type="term" value="F:magnesium ion binding"/>
    <property type="evidence" value="ECO:0007669"/>
    <property type="project" value="TreeGrafter"/>
</dbReference>
<protein>
    <submittedName>
        <fullName evidence="7">CoA ester lyase</fullName>
    </submittedName>
</protein>
<dbReference type="PANTHER" id="PTHR32308:SF10">
    <property type="entry name" value="CITRATE LYASE SUBUNIT BETA"/>
    <property type="match status" value="1"/>
</dbReference>
<comment type="cofactor">
    <cofactor evidence="1">
        <name>Mg(2+)</name>
        <dbReference type="ChEBI" id="CHEBI:18420"/>
    </cofactor>
</comment>
<evidence type="ECO:0000313" key="7">
    <source>
        <dbReference type="EMBL" id="MBD8050114.1"/>
    </source>
</evidence>
<dbReference type="Pfam" id="PF03328">
    <property type="entry name" value="HpcH_HpaI"/>
    <property type="match status" value="1"/>
</dbReference>
<gene>
    <name evidence="7" type="ORF">IC609_06135</name>
</gene>
<dbReference type="PIRSF" id="PIRSF015582">
    <property type="entry name" value="Cit_lyase_B"/>
    <property type="match status" value="1"/>
</dbReference>
<feature type="binding site" evidence="5">
    <location>
        <position position="153"/>
    </location>
    <ligand>
        <name>Mg(2+)</name>
        <dbReference type="ChEBI" id="CHEBI:18420"/>
    </ligand>
</feature>